<accession>A0ABT2KFZ2</accession>
<gene>
    <name evidence="1" type="ORF">MU516_18100</name>
</gene>
<keyword evidence="2" id="KW-1185">Reference proteome</keyword>
<protein>
    <submittedName>
        <fullName evidence="1">Uncharacterized protein</fullName>
    </submittedName>
</protein>
<organism evidence="1 2">
    <name type="scientific">Paracoccus maritimus</name>
    <dbReference type="NCBI Taxonomy" id="2933292"/>
    <lineage>
        <taxon>Bacteria</taxon>
        <taxon>Pseudomonadati</taxon>
        <taxon>Pseudomonadota</taxon>
        <taxon>Alphaproteobacteria</taxon>
        <taxon>Rhodobacterales</taxon>
        <taxon>Paracoccaceae</taxon>
        <taxon>Paracoccus</taxon>
    </lineage>
</organism>
<dbReference type="Proteomes" id="UP001320702">
    <property type="component" value="Unassembled WGS sequence"/>
</dbReference>
<comment type="caution">
    <text evidence="1">The sequence shown here is derived from an EMBL/GenBank/DDBJ whole genome shotgun (WGS) entry which is preliminary data.</text>
</comment>
<dbReference type="EMBL" id="JANAVZ010000018">
    <property type="protein sequence ID" value="MCT4334759.1"/>
    <property type="molecule type" value="Genomic_DNA"/>
</dbReference>
<evidence type="ECO:0000313" key="2">
    <source>
        <dbReference type="Proteomes" id="UP001320702"/>
    </source>
</evidence>
<evidence type="ECO:0000313" key="1">
    <source>
        <dbReference type="EMBL" id="MCT4334759.1"/>
    </source>
</evidence>
<reference evidence="1 2" key="1">
    <citation type="submission" date="2022-04" db="EMBL/GenBank/DDBJ databases">
        <title>Paracoccus sp. YLB-12 draft genome sequence.</title>
        <authorList>
            <person name="Yu L."/>
        </authorList>
    </citation>
    <scope>NUCLEOTIDE SEQUENCE [LARGE SCALE GENOMIC DNA]</scope>
    <source>
        <strain evidence="1 2">YLB-12</strain>
    </source>
</reference>
<sequence length="87" mass="9814">MRGPEQPIETRQAARHGPCFDAAQHKMVHVTHAAGDLEALLYGEFVPEERDLAVMIFAAIRPRFPPCQVCRRWMPGVQQSQNFDLAA</sequence>
<dbReference type="RefSeq" id="WP_260278638.1">
    <property type="nucleotide sequence ID" value="NZ_JANAVZ010000018.1"/>
</dbReference>
<name>A0ABT2KFZ2_9RHOB</name>
<proteinExistence type="predicted"/>